<organism evidence="2 3">
    <name type="scientific">Croceicoccus naphthovorans</name>
    <dbReference type="NCBI Taxonomy" id="1348774"/>
    <lineage>
        <taxon>Bacteria</taxon>
        <taxon>Pseudomonadati</taxon>
        <taxon>Pseudomonadota</taxon>
        <taxon>Alphaproteobacteria</taxon>
        <taxon>Sphingomonadales</taxon>
        <taxon>Erythrobacteraceae</taxon>
        <taxon>Croceicoccus</taxon>
    </lineage>
</organism>
<dbReference type="AlphaFoldDB" id="A0A0G3XKB8"/>
<protein>
    <submittedName>
        <fullName evidence="2">Uncharacterized protein</fullName>
    </submittedName>
</protein>
<dbReference type="EMBL" id="CP011770">
    <property type="protein sequence ID" value="AKM11041.1"/>
    <property type="molecule type" value="Genomic_DNA"/>
</dbReference>
<dbReference type="PATRIC" id="fig|1348774.3.peg.3243"/>
<dbReference type="STRING" id="1348774.AB433_15410"/>
<proteinExistence type="predicted"/>
<gene>
    <name evidence="2" type="ORF">AB433_15410</name>
</gene>
<feature type="region of interest" description="Disordered" evidence="1">
    <location>
        <begin position="53"/>
        <end position="76"/>
    </location>
</feature>
<keyword evidence="3" id="KW-1185">Reference proteome</keyword>
<evidence type="ECO:0000313" key="3">
    <source>
        <dbReference type="Proteomes" id="UP000035287"/>
    </source>
</evidence>
<evidence type="ECO:0000256" key="1">
    <source>
        <dbReference type="SAM" id="MobiDB-lite"/>
    </source>
</evidence>
<accession>A0A0G3XKB8</accession>
<reference evidence="2 3" key="1">
    <citation type="submission" date="2015-06" db="EMBL/GenBank/DDBJ databases">
        <authorList>
            <person name="Zeng Y."/>
            <person name="Huang Y."/>
        </authorList>
    </citation>
    <scope>NUCLEOTIDE SEQUENCE [LARGE SCALE GENOMIC DNA]</scope>
    <source>
        <strain evidence="2 3">PQ-2</strain>
    </source>
</reference>
<sequence>MLATLGLIAAGFVLGVSLTAIISVYVVGLIHAEAVKLVDSHLGAFGLALRSDSDALRGDSPIPSSTRLPQDTGPHG</sequence>
<dbReference type="KEGG" id="cna:AB433_15410"/>
<evidence type="ECO:0000313" key="2">
    <source>
        <dbReference type="EMBL" id="AKM11041.1"/>
    </source>
</evidence>
<name>A0A0G3XKB8_9SPHN</name>
<dbReference type="RefSeq" id="WP_047822238.1">
    <property type="nucleotide sequence ID" value="NZ_CP011770.1"/>
</dbReference>
<dbReference type="Proteomes" id="UP000035287">
    <property type="component" value="Chromosome"/>
</dbReference>